<gene>
    <name evidence="1" type="ORF">ACFP1K_07520</name>
</gene>
<name>A0ABW1NDH5_9ACTN</name>
<proteinExistence type="predicted"/>
<organism evidence="1 2">
    <name type="scientific">Sphaerisporangium aureirubrum</name>
    <dbReference type="NCBI Taxonomy" id="1544736"/>
    <lineage>
        <taxon>Bacteria</taxon>
        <taxon>Bacillati</taxon>
        <taxon>Actinomycetota</taxon>
        <taxon>Actinomycetes</taxon>
        <taxon>Streptosporangiales</taxon>
        <taxon>Streptosporangiaceae</taxon>
        <taxon>Sphaerisporangium</taxon>
    </lineage>
</organism>
<protein>
    <submittedName>
        <fullName evidence="1">Uncharacterized protein</fullName>
    </submittedName>
</protein>
<dbReference type="Proteomes" id="UP001596137">
    <property type="component" value="Unassembled WGS sequence"/>
</dbReference>
<dbReference type="RefSeq" id="WP_380748387.1">
    <property type="nucleotide sequence ID" value="NZ_JBHSRF010000007.1"/>
</dbReference>
<accession>A0ABW1NDH5</accession>
<dbReference type="EMBL" id="JBHSRF010000007">
    <property type="protein sequence ID" value="MFC6081005.1"/>
    <property type="molecule type" value="Genomic_DNA"/>
</dbReference>
<reference evidence="2" key="1">
    <citation type="journal article" date="2019" name="Int. J. Syst. Evol. Microbiol.">
        <title>The Global Catalogue of Microorganisms (GCM) 10K type strain sequencing project: providing services to taxonomists for standard genome sequencing and annotation.</title>
        <authorList>
            <consortium name="The Broad Institute Genomics Platform"/>
            <consortium name="The Broad Institute Genome Sequencing Center for Infectious Disease"/>
            <person name="Wu L."/>
            <person name="Ma J."/>
        </authorList>
    </citation>
    <scope>NUCLEOTIDE SEQUENCE [LARGE SCALE GENOMIC DNA]</scope>
    <source>
        <strain evidence="2">JCM 30346</strain>
    </source>
</reference>
<keyword evidence="2" id="KW-1185">Reference proteome</keyword>
<evidence type="ECO:0000313" key="2">
    <source>
        <dbReference type="Proteomes" id="UP001596137"/>
    </source>
</evidence>
<comment type="caution">
    <text evidence="1">The sequence shown here is derived from an EMBL/GenBank/DDBJ whole genome shotgun (WGS) entry which is preliminary data.</text>
</comment>
<evidence type="ECO:0000313" key="1">
    <source>
        <dbReference type="EMBL" id="MFC6081005.1"/>
    </source>
</evidence>
<sequence>MRSTAPLRRLRGWFRSRAQLLCDLNGSLSRIEILQRRLTVANDDLALLEEKLASRGSSHAEPAKVVEKVIEVVFAASDPVWGPAASRDDVLRERARADALAERVDLLQQANMGAGTQQGMTTLQALAVNHVLGHVLGLSLVAGITAETARMAARDLACDAHATLRRGLSGELVAEQWPGSRGAMGAAAEPADDTAPMYAHAGIPLNPPSPAGGSDPQDTHPGISAMAEPYAFVDPEGDSLVIKPSGRYGGSVLLGPAAVCVYVPRAELPWVVAALYRAAGQRPPIILDRPADDQVQRWVKDGMVAVLGAGMHVQPDDARERAAQMAAAADLAERVATGGGEALC</sequence>